<evidence type="ECO:0000256" key="1">
    <source>
        <dbReference type="SAM" id="Phobius"/>
    </source>
</evidence>
<feature type="transmembrane region" description="Helical" evidence="1">
    <location>
        <begin position="34"/>
        <end position="52"/>
    </location>
</feature>
<proteinExistence type="predicted"/>
<organism evidence="2 3">
    <name type="scientific">Clostridium saccharobutylicum</name>
    <dbReference type="NCBI Taxonomy" id="169679"/>
    <lineage>
        <taxon>Bacteria</taxon>
        <taxon>Bacillati</taxon>
        <taxon>Bacillota</taxon>
        <taxon>Clostridia</taxon>
        <taxon>Eubacteriales</taxon>
        <taxon>Clostridiaceae</taxon>
        <taxon>Clostridium</taxon>
    </lineage>
</organism>
<keyword evidence="1" id="KW-0812">Transmembrane</keyword>
<dbReference type="RefSeq" id="WP_077865227.1">
    <property type="nucleotide sequence ID" value="NZ_LZYZ01000003.1"/>
</dbReference>
<sequence length="139" mass="16481">MNDNIRNQDFYENLSELVKSRIDDFYNSCIHYEFITKLCIILYCIVTATFFYKFKYVFFTNSNIYDLSSIIYISKNIIILSAAIFMINQIPKESKANLDKAFIHLKQCLLMDMCTCKEKCTCRNSLISYFKKQGYNLLK</sequence>
<feature type="transmembrane region" description="Helical" evidence="1">
    <location>
        <begin position="64"/>
        <end position="87"/>
    </location>
</feature>
<dbReference type="Proteomes" id="UP000191154">
    <property type="component" value="Unassembled WGS sequence"/>
</dbReference>
<gene>
    <name evidence="2" type="ORF">CLOSAC_19330</name>
</gene>
<evidence type="ECO:0000313" key="3">
    <source>
        <dbReference type="Proteomes" id="UP000191154"/>
    </source>
</evidence>
<keyword evidence="1" id="KW-0472">Membrane</keyword>
<comment type="caution">
    <text evidence="2">The sequence shown here is derived from an EMBL/GenBank/DDBJ whole genome shotgun (WGS) entry which is preliminary data.</text>
</comment>
<keyword evidence="1" id="KW-1133">Transmembrane helix</keyword>
<evidence type="ECO:0000313" key="2">
    <source>
        <dbReference type="EMBL" id="OOM13847.1"/>
    </source>
</evidence>
<name>A0A1S8NBJ8_CLOSA</name>
<dbReference type="EMBL" id="LZYZ01000003">
    <property type="protein sequence ID" value="OOM13847.1"/>
    <property type="molecule type" value="Genomic_DNA"/>
</dbReference>
<protein>
    <submittedName>
        <fullName evidence="2">Uncharacterized protein</fullName>
    </submittedName>
</protein>
<accession>A0A1S8NBJ8</accession>
<dbReference type="AlphaFoldDB" id="A0A1S8NBJ8"/>
<reference evidence="2 3" key="1">
    <citation type="submission" date="2016-05" db="EMBL/GenBank/DDBJ databases">
        <title>Microbial solvent formation.</title>
        <authorList>
            <person name="Poehlein A."/>
            <person name="Montoya Solano J.D."/>
            <person name="Flitsch S."/>
            <person name="Krabben P."/>
            <person name="Duerre P."/>
            <person name="Daniel R."/>
        </authorList>
    </citation>
    <scope>NUCLEOTIDE SEQUENCE [LARGE SCALE GENOMIC DNA]</scope>
    <source>
        <strain evidence="2 3">L1-8</strain>
    </source>
</reference>